<organism evidence="1 2">
    <name type="scientific">Archangium violaceum Cb vi76</name>
    <dbReference type="NCBI Taxonomy" id="1406225"/>
    <lineage>
        <taxon>Bacteria</taxon>
        <taxon>Pseudomonadati</taxon>
        <taxon>Myxococcota</taxon>
        <taxon>Myxococcia</taxon>
        <taxon>Myxococcales</taxon>
        <taxon>Cystobacterineae</taxon>
        <taxon>Archangiaceae</taxon>
        <taxon>Archangium</taxon>
    </lineage>
</organism>
<name>A0A084STA7_9BACT</name>
<gene>
    <name evidence="1" type="ORF">Q664_20355</name>
</gene>
<comment type="caution">
    <text evidence="1">The sequence shown here is derived from an EMBL/GenBank/DDBJ whole genome shotgun (WGS) entry which is preliminary data.</text>
</comment>
<protein>
    <submittedName>
        <fullName evidence="1">Uncharacterized protein</fullName>
    </submittedName>
</protein>
<evidence type="ECO:0000313" key="1">
    <source>
        <dbReference type="EMBL" id="KFA91692.1"/>
    </source>
</evidence>
<dbReference type="EMBL" id="JPMI01000133">
    <property type="protein sequence ID" value="KFA91692.1"/>
    <property type="molecule type" value="Genomic_DNA"/>
</dbReference>
<proteinExistence type="predicted"/>
<sequence length="135" mass="14378">MSQQLPARRFLYCLLQGAAFSPSLAQERTGLLLVDANEPGEVAPSGRYAGKALPYGSAMLVLLDEDLEPGASALEPLRALKARLPELRSLGASEVSLYLVVAYERRCDFVLAPEELAELAVLGLPLAVSCHPAAT</sequence>
<accession>A0A084STA7</accession>
<dbReference type="AlphaFoldDB" id="A0A084STA7"/>
<dbReference type="Proteomes" id="UP000028547">
    <property type="component" value="Unassembled WGS sequence"/>
</dbReference>
<evidence type="ECO:0000313" key="2">
    <source>
        <dbReference type="Proteomes" id="UP000028547"/>
    </source>
</evidence>
<dbReference type="RefSeq" id="WP_043397760.1">
    <property type="nucleotide sequence ID" value="NZ_JPMI01000133.1"/>
</dbReference>
<reference evidence="1 2" key="1">
    <citation type="submission" date="2014-07" db="EMBL/GenBank/DDBJ databases">
        <title>Draft Genome Sequence of Gephyronic Acid Producer, Cystobacter violaceus Strain Cb vi76.</title>
        <authorList>
            <person name="Stevens D.C."/>
            <person name="Young J."/>
            <person name="Carmichael R."/>
            <person name="Tan J."/>
            <person name="Taylor R.E."/>
        </authorList>
    </citation>
    <scope>NUCLEOTIDE SEQUENCE [LARGE SCALE GENOMIC DNA]</scope>
    <source>
        <strain evidence="1 2">Cb vi76</strain>
    </source>
</reference>